<proteinExistence type="predicted"/>
<dbReference type="Proteomes" id="UP000001424">
    <property type="component" value="Chromosome"/>
</dbReference>
<dbReference type="HOGENOM" id="CLU_2681030_0_0_4"/>
<evidence type="ECO:0000313" key="1">
    <source>
        <dbReference type="EMBL" id="AAQ59987.1"/>
    </source>
</evidence>
<reference evidence="1 2" key="1">
    <citation type="journal article" date="2003" name="Proc. Natl. Acad. Sci. U.S.A.">
        <title>The complete genome sequence of Chromobacterium violaceum reveals remarkable and exploitable bacterial adaptability.</title>
        <authorList>
            <person name="Vasconcelos A.T.R."/>
            <person name="de Almeida D.F."/>
            <person name="Almeida F.C."/>
            <person name="de Almeida L.G.P."/>
            <person name="de Almeida R."/>
            <person name="Goncalves J.A.A."/>
            <person name="Andrade E.M."/>
            <person name="Antonio R.V."/>
            <person name="Araripe J."/>
            <person name="de Araujo M.F.F."/>
            <person name="Filho S.A."/>
            <person name="Azevedo V."/>
            <person name="Batista A.J."/>
            <person name="Bataus L.A.M."/>
            <person name="Batista J.S."/>
            <person name="Belo A."/>
            <person name="vander Berg C."/>
            <person name="Blamey J."/>
            <person name="Bogo M."/>
            <person name="Bonato S."/>
            <person name="Bordignon J."/>
            <person name="Brito C.A."/>
            <person name="Brocchi M."/>
            <person name="Burity H.A."/>
            <person name="Camargo A.A."/>
            <person name="Cardoso D.D.P."/>
            <person name="Carneiro N.P."/>
            <person name="Carraro D.M."/>
            <person name="Carvalho C.M.B."/>
            <person name="Cascardo J.C.M."/>
            <person name="Cavada B.S."/>
            <person name="Chueire L.M.O."/>
            <person name="Pasa T.B.C."/>
            <person name="Duran N."/>
            <person name="Fagundes N."/>
            <person name="Falcao C.L."/>
            <person name="Fantinatti F."/>
            <person name="Farias I.P."/>
            <person name="Felipe M.S.S."/>
            <person name="Ferrari L.P."/>
            <person name="Ferro J.A."/>
            <person name="Ferro M.I.T."/>
            <person name="Franco G.R."/>
            <person name="Freitas N.S.A."/>
            <person name="Furlan L.R."/>
            <person name="Gazzinelli R.T."/>
            <person name="Gomes E.A."/>
            <person name="Goncalves P.R."/>
            <person name="Grangeiro T.B."/>
            <person name="Grattapaglia D."/>
            <person name="Grisard E.C."/>
            <person name="Guimaraes C.T."/>
            <person name="Hanna E.S."/>
            <person name="Hungria M."/>
            <person name="Jardim S.N."/>
            <person name="Laurino J."/>
            <person name="Leoi L.C.T."/>
            <person name="Fassarella L."/>
            <person name="Lima A."/>
            <person name="Loureiro M.F."/>
            <person name="Lyra M.C.P."/>
            <person name="Macedo M."/>
            <person name="Madeira H.M.F."/>
            <person name="Manfio G.P."/>
            <person name="Maranhao A.Q."/>
            <person name="Martins W.S."/>
            <person name="di Mauro S.M.Z."/>
            <person name="de Medeiros S.R.B."/>
            <person name="Meissner R.D.V."/>
            <person name="Menck C.F.M."/>
            <person name="Moreira M.A.M."/>
            <person name="Nascimento F.F."/>
            <person name="Nicolas M.F."/>
            <person name="Oliveira J.G."/>
            <person name="Oliveira S.C."/>
            <person name="Paixao R.F.C."/>
            <person name="Parente J.A."/>
            <person name="Pedrosa F.O."/>
            <person name="Pena S.J.D."/>
            <person name="Perreira J.O."/>
            <person name="Perreira M."/>
            <person name="Pinto L.S.R.C."/>
            <person name="Pinto L.S."/>
            <person name="Porto J.I.R."/>
            <person name="Potrich D.P."/>
            <person name="Neto C.E.R."/>
            <person name="Reis A.M.M."/>
            <person name="Rigo L.U."/>
            <person name="Rondinelli E."/>
            <person name="dos Santos E.B.P."/>
            <person name="Santos F.R."/>
            <person name="Schneider M.P.C."/>
            <person name="Seuanez H.N."/>
            <person name="Silva A.M.R."/>
            <person name="da Silva A.L.C."/>
            <person name="Silva D.W."/>
            <person name="Silva R."/>
            <person name="Simoes I.C."/>
            <person name="Simon D."/>
            <person name="Soares C.M.A."/>
            <person name="Soares R.B.A."/>
            <person name="Souza E.M."/>
            <person name="Souza K.R.L."/>
            <person name="Souza R.C."/>
            <person name="Steffens M.B.R."/>
            <person name="Steindel M."/>
            <person name="Teixeira S.R."/>
            <person name="Urmenyi T."/>
            <person name="Vettore A."/>
            <person name="Wassem R."/>
            <person name="Zaha A."/>
            <person name="Simpson A.J.G."/>
        </authorList>
    </citation>
    <scope>NUCLEOTIDE SEQUENCE [LARGE SCALE GENOMIC DNA]</scope>
    <source>
        <strain evidence="2">ATCC 12472 / DSM 30191 / JCM 1249 / NBRC 12614 / NCIMB 9131 / NCTC 9757</strain>
    </source>
</reference>
<name>Q7NVM7_CHRVO</name>
<dbReference type="AlphaFoldDB" id="Q7NVM7"/>
<keyword evidence="2" id="KW-1185">Reference proteome</keyword>
<gene>
    <name evidence="1" type="ordered locus">CV_2315</name>
</gene>
<dbReference type="KEGG" id="cvi:CV_2315"/>
<accession>Q7NVM7</accession>
<dbReference type="STRING" id="243365.CV_2315"/>
<organism evidence="1 2">
    <name type="scientific">Chromobacterium violaceum (strain ATCC 12472 / DSM 30191 / JCM 1249 / CCUG 213 / NBRC 12614 / NCIMB 9131 / NCTC 9757 / MK)</name>
    <dbReference type="NCBI Taxonomy" id="243365"/>
    <lineage>
        <taxon>Bacteria</taxon>
        <taxon>Pseudomonadati</taxon>
        <taxon>Pseudomonadota</taxon>
        <taxon>Betaproteobacteria</taxon>
        <taxon>Neisseriales</taxon>
        <taxon>Chromobacteriaceae</taxon>
        <taxon>Chromobacterium</taxon>
    </lineage>
</organism>
<sequence length="74" mass="7971">MQPVQLLQISLDLTHRHSARVHSDDVVVEARQTALIFGDQLRLEGGLPVASNIQFQLAARRDDGLGAGAVPMVA</sequence>
<protein>
    <submittedName>
        <fullName evidence="1">Uncharacterized protein</fullName>
    </submittedName>
</protein>
<dbReference type="EMBL" id="AE016825">
    <property type="protein sequence ID" value="AAQ59987.1"/>
    <property type="molecule type" value="Genomic_DNA"/>
</dbReference>
<evidence type="ECO:0000313" key="2">
    <source>
        <dbReference type="Proteomes" id="UP000001424"/>
    </source>
</evidence>